<proteinExistence type="predicted"/>
<dbReference type="PATRIC" id="fig|280505.15.peg.625"/>
<reference evidence="1 2" key="1">
    <citation type="journal article" date="2015" name="PLoS Negl. Trop. Dis.">
        <title>Distribution of Plasmids in Distinct Leptospira Pathogenic Species.</title>
        <authorList>
            <person name="Wang Y."/>
            <person name="Zhuang X."/>
            <person name="Zhong Y."/>
            <person name="Zhang C."/>
            <person name="Zhang Y."/>
            <person name="Zeng L."/>
            <person name="Zhu Y."/>
            <person name="He P."/>
            <person name="Dong K."/>
            <person name="Pal U."/>
            <person name="Guo X."/>
            <person name="Qin J."/>
        </authorList>
    </citation>
    <scope>NUCLEOTIDE SEQUENCE [LARGE SCALE GENOMIC DNA]</scope>
    <source>
        <strain evidence="1 2">56604</strain>
    </source>
</reference>
<dbReference type="AlphaFoldDB" id="A0A0S2IMS4"/>
<dbReference type="EMBL" id="CP012029">
    <property type="protein sequence ID" value="ALO24977.1"/>
    <property type="molecule type" value="Genomic_DNA"/>
</dbReference>
<dbReference type="Proteomes" id="UP000058857">
    <property type="component" value="Chromosome 1"/>
</dbReference>
<name>A0A0S2IMS4_LEPBO</name>
<sequence>MEFFNNSLIGNGLRYLKMPKFFVFKLGIDYKIKKSKL</sequence>
<gene>
    <name evidence="1" type="ORF">LBBP_00637</name>
</gene>
<accession>A0A0S2IMS4</accession>
<evidence type="ECO:0000313" key="1">
    <source>
        <dbReference type="EMBL" id="ALO24977.1"/>
    </source>
</evidence>
<organism evidence="1">
    <name type="scientific">Leptospira borgpetersenii serovar Ballum</name>
    <dbReference type="NCBI Taxonomy" id="280505"/>
    <lineage>
        <taxon>Bacteria</taxon>
        <taxon>Pseudomonadati</taxon>
        <taxon>Spirochaetota</taxon>
        <taxon>Spirochaetia</taxon>
        <taxon>Leptospirales</taxon>
        <taxon>Leptospiraceae</taxon>
        <taxon>Leptospira</taxon>
    </lineage>
</organism>
<evidence type="ECO:0000313" key="2">
    <source>
        <dbReference type="Proteomes" id="UP000058857"/>
    </source>
</evidence>
<protein>
    <submittedName>
        <fullName evidence="1">Uncharacterized protein</fullName>
    </submittedName>
</protein>